<dbReference type="Gene3D" id="3.40.720.10">
    <property type="entry name" value="Alkaline Phosphatase, subunit A"/>
    <property type="match status" value="1"/>
</dbReference>
<dbReference type="EMBL" id="JACMYG010000002">
    <property type="protein sequence ID" value="MBC2688744.1"/>
    <property type="molecule type" value="Genomic_DNA"/>
</dbReference>
<keyword evidence="4" id="KW-1185">Reference proteome</keyword>
<dbReference type="InterPro" id="IPR017850">
    <property type="entry name" value="Alkaline_phosphatase_core_sf"/>
</dbReference>
<name>A0A7X1GAA8_9PSED</name>
<protein>
    <submittedName>
        <fullName evidence="3">Arylsulfatase</fullName>
    </submittedName>
</protein>
<comment type="caution">
    <text evidence="3">The sequence shown here is derived from an EMBL/GenBank/DDBJ whole genome shotgun (WGS) entry which is preliminary data.</text>
</comment>
<dbReference type="Pfam" id="PF00884">
    <property type="entry name" value="Sulfatase"/>
    <property type="match status" value="1"/>
</dbReference>
<evidence type="ECO:0000313" key="4">
    <source>
        <dbReference type="Proteomes" id="UP000526003"/>
    </source>
</evidence>
<keyword evidence="1" id="KW-0732">Signal</keyword>
<dbReference type="AlphaFoldDB" id="A0A7X1GAA8"/>
<dbReference type="Proteomes" id="UP000526003">
    <property type="component" value="Unassembled WGS sequence"/>
</dbReference>
<evidence type="ECO:0000256" key="1">
    <source>
        <dbReference type="SAM" id="SignalP"/>
    </source>
</evidence>
<feature type="chain" id="PRO_5030748541" evidence="1">
    <location>
        <begin position="24"/>
        <end position="510"/>
    </location>
</feature>
<dbReference type="RefSeq" id="WP_185817949.1">
    <property type="nucleotide sequence ID" value="NZ_JACMYG010000002.1"/>
</dbReference>
<dbReference type="InterPro" id="IPR000917">
    <property type="entry name" value="Sulfatase_N"/>
</dbReference>
<dbReference type="InterPro" id="IPR052701">
    <property type="entry name" value="GAG_Ulvan_Degrading_Sulfatases"/>
</dbReference>
<feature type="signal peptide" evidence="1">
    <location>
        <begin position="1"/>
        <end position="23"/>
    </location>
</feature>
<gene>
    <name evidence="3" type="ORF">H7995_02895</name>
</gene>
<reference evidence="3 4" key="1">
    <citation type="submission" date="2020-08" db="EMBL/GenBank/DDBJ databases">
        <title>Pseudomonas sp. nov.</title>
        <authorList>
            <person name="Gieschler S."/>
            <person name="Fiedler G."/>
            <person name="Brinks E."/>
            <person name="Boehnlein C."/>
            <person name="Franz C.M.A.P."/>
            <person name="Kabisch J."/>
        </authorList>
    </citation>
    <scope>NUCLEOTIDE SEQUENCE [LARGE SCALE GENOMIC DNA]</scope>
    <source>
        <strain evidence="3 4">MBT-1</strain>
    </source>
</reference>
<evidence type="ECO:0000313" key="3">
    <source>
        <dbReference type="EMBL" id="MBC2688744.1"/>
    </source>
</evidence>
<dbReference type="PANTHER" id="PTHR43751:SF2">
    <property type="entry name" value="SULFATASE N-TERMINAL DOMAIN-CONTAINING PROTEIN"/>
    <property type="match status" value="1"/>
</dbReference>
<dbReference type="PANTHER" id="PTHR43751">
    <property type="entry name" value="SULFATASE"/>
    <property type="match status" value="1"/>
</dbReference>
<feature type="domain" description="Sulfatase N-terminal" evidence="2">
    <location>
        <begin position="27"/>
        <end position="366"/>
    </location>
</feature>
<sequence>MHLIRTALLGLGLSLAAMGVTQAAEKPNIVVIMVDDMAPMDISAYNRGLGAVTTPNIDRIAQEGMMVSDYYAQPSCTAGRAAFITGQYPIRTGLTAVGQPGAKVGIQDSDVTLAQLLKAQGYATGMFGKSHVGDRNEYLPTVHGFDEFFGFLYHLNVMEIAEMTNFPKDPNFPGIPRNMIHSVATANDDATVDPRWGRVGKQTITDEGPLTIERMKSVDDQFTDLSIDWIKKQKAADKPFFLWYNPSRMHQKIHVSDEWLGKSGHTEYTDAILQLDSLVGKLLKTLDDQGLAKNTIVLFTSDNGVNLSHWPDSGAASFRGEKGLTWDGGFRVPMLVRWPGNIKPNTWTGEFMTSEDWVPTLMAAVGQSDVKEKLLTGLHLDGETFKNHLDGYNQLDMLTKPNGKSNRHEFFFFAETSMNAVRVDQWKVHTAVKDKWMEEAKKIPGGLVIDIKVDPYERSPEAGDHFRWQQQRSWIIPIIAPYMQSFAKSMKDFPPSQKGAGGIGMASMSN</sequence>
<proteinExistence type="predicted"/>
<organism evidence="3 4">
    <name type="scientific">Pseudomonas kielensis</name>
    <dbReference type="NCBI Taxonomy" id="2762577"/>
    <lineage>
        <taxon>Bacteria</taxon>
        <taxon>Pseudomonadati</taxon>
        <taxon>Pseudomonadota</taxon>
        <taxon>Gammaproteobacteria</taxon>
        <taxon>Pseudomonadales</taxon>
        <taxon>Pseudomonadaceae</taxon>
        <taxon>Pseudomonas</taxon>
    </lineage>
</organism>
<dbReference type="CDD" id="cd16142">
    <property type="entry name" value="ARS_like"/>
    <property type="match status" value="1"/>
</dbReference>
<accession>A0A7X1GAA8</accession>
<dbReference type="SUPFAM" id="SSF53649">
    <property type="entry name" value="Alkaline phosphatase-like"/>
    <property type="match status" value="1"/>
</dbReference>
<evidence type="ECO:0000259" key="2">
    <source>
        <dbReference type="Pfam" id="PF00884"/>
    </source>
</evidence>